<keyword evidence="12" id="KW-1185">Reference proteome</keyword>
<evidence type="ECO:0000256" key="1">
    <source>
        <dbReference type="ARBA" id="ARBA00004141"/>
    </source>
</evidence>
<evidence type="ECO:0000256" key="3">
    <source>
        <dbReference type="ARBA" id="ARBA00022475"/>
    </source>
</evidence>
<comment type="similarity">
    <text evidence="9">Belongs to the binding-protein-dependent transport system permease family.</text>
</comment>
<dbReference type="GO" id="GO:0005275">
    <property type="term" value="F:amine transmembrane transporter activity"/>
    <property type="evidence" value="ECO:0007669"/>
    <property type="project" value="TreeGrafter"/>
</dbReference>
<evidence type="ECO:0000313" key="12">
    <source>
        <dbReference type="Proteomes" id="UP000051008"/>
    </source>
</evidence>
<dbReference type="GO" id="GO:0031460">
    <property type="term" value="P:glycine betaine transport"/>
    <property type="evidence" value="ECO:0007669"/>
    <property type="project" value="TreeGrafter"/>
</dbReference>
<proteinExistence type="inferred from homology"/>
<dbReference type="EMBL" id="AYYP01000036">
    <property type="protein sequence ID" value="KRM64267.1"/>
    <property type="molecule type" value="Genomic_DNA"/>
</dbReference>
<comment type="subcellular location">
    <subcellularLocation>
        <location evidence="9">Cell membrane</location>
        <topology evidence="9">Multi-pass membrane protein</topology>
    </subcellularLocation>
    <subcellularLocation>
        <location evidence="1">Membrane</location>
        <topology evidence="1">Multi-pass membrane protein</topology>
    </subcellularLocation>
</comment>
<sequence>MEFVDIFSYKLPIAHLIDQLTNWLTTNCAGFFNLITKGGSALMDFITNGLLFLPPLLLIVLLTIAAYFGSNRHFKLPALTLLGLLFVYNQGLWTGLMNTFTLVLIASLVSIIIGIPLGIWMAKNDKVQAVVKPILDFMQTMPAFVYLIPAVAFFGIGMVPGVFASVIFALPPTVRFTNLGIRQIPKELVEATDAFGSTPKQKLFSLELPMAKPTIWAGINQTIMLALSMVVTASMIGAPGLGKDVLSALQHANIGTGFVAGLALVILAIIIDRFTQKFNQPIQAKPKLTPKQKRKHRVIVGGILAAIILVLGAGNFKSLTQKAKPTVNLGYVDWDSEVASTNVIAQVLRDQGFKVELTSLDNAVLWKSVANGSVDAEVGAWLPTTHGNLYKQYHNNLVDLGPNLKGVKLGLAVPAYMNVNSISDLNDQADKTITGIEPGAGVTAAAKKTLKAYSNLNDWQLSTSSSGAMTVALDKAIKQHQEIVITGWSPHWMFAKYKLKYLTDPKHTMGRSENIHTIVKKNLKTDNPKAYRILNKFTWTEEDMESVMLDINNGMSPQKAAQKWIKAHPKQVKAWVD</sequence>
<dbReference type="OrthoDB" id="9787902at2"/>
<feature type="domain" description="ABC transmembrane type-1" evidence="10">
    <location>
        <begin position="96"/>
        <end position="275"/>
    </location>
</feature>
<keyword evidence="6 9" id="KW-0472">Membrane</keyword>
<keyword evidence="3" id="KW-1003">Cell membrane</keyword>
<accession>A0A0R2AIF6</accession>
<dbReference type="FunFam" id="1.10.3720.10:FF:000001">
    <property type="entry name" value="Glycine betaine ABC transporter, permease"/>
    <property type="match status" value="1"/>
</dbReference>
<gene>
    <name evidence="11" type="ORF">FC14_GL001948</name>
</gene>
<comment type="similarity">
    <text evidence="7">In the C-terminal section; belongs to the OsmX family.</text>
</comment>
<dbReference type="PATRIC" id="fig|1423718.3.peg.2023"/>
<dbReference type="GO" id="GO:0043190">
    <property type="term" value="C:ATP-binding cassette (ABC) transporter complex"/>
    <property type="evidence" value="ECO:0007669"/>
    <property type="project" value="InterPro"/>
</dbReference>
<dbReference type="Pfam" id="PF00528">
    <property type="entry name" value="BPD_transp_1"/>
    <property type="match status" value="1"/>
</dbReference>
<dbReference type="InterPro" id="IPR035906">
    <property type="entry name" value="MetI-like_sf"/>
</dbReference>
<dbReference type="InterPro" id="IPR007210">
    <property type="entry name" value="ABC_Gly_betaine_transp_sub-bd"/>
</dbReference>
<dbReference type="Gene3D" id="1.10.3720.10">
    <property type="entry name" value="MetI-like"/>
    <property type="match status" value="1"/>
</dbReference>
<dbReference type="CDD" id="cd06261">
    <property type="entry name" value="TM_PBP2"/>
    <property type="match status" value="1"/>
</dbReference>
<dbReference type="InterPro" id="IPR000515">
    <property type="entry name" value="MetI-like"/>
</dbReference>
<feature type="transmembrane region" description="Helical" evidence="9">
    <location>
        <begin position="296"/>
        <end position="316"/>
    </location>
</feature>
<feature type="transmembrane region" description="Helical" evidence="9">
    <location>
        <begin position="254"/>
        <end position="275"/>
    </location>
</feature>
<dbReference type="SUPFAM" id="SSF161098">
    <property type="entry name" value="MetI-like"/>
    <property type="match status" value="1"/>
</dbReference>
<dbReference type="GO" id="GO:0015871">
    <property type="term" value="P:choline transport"/>
    <property type="evidence" value="ECO:0007669"/>
    <property type="project" value="TreeGrafter"/>
</dbReference>
<dbReference type="CDD" id="cd13639">
    <property type="entry name" value="PBP2_OpuAC_like"/>
    <property type="match status" value="1"/>
</dbReference>
<dbReference type="AlphaFoldDB" id="A0A0R2AIF6"/>
<keyword evidence="4 9" id="KW-0812">Transmembrane</keyword>
<comment type="caution">
    <text evidence="11">The sequence shown here is derived from an EMBL/GenBank/DDBJ whole genome shotgun (WGS) entry which is preliminary data.</text>
</comment>
<dbReference type="PROSITE" id="PS50928">
    <property type="entry name" value="ABC_TM1"/>
    <property type="match status" value="1"/>
</dbReference>
<feature type="transmembrane region" description="Helical" evidence="9">
    <location>
        <begin position="50"/>
        <end position="69"/>
    </location>
</feature>
<evidence type="ECO:0000256" key="2">
    <source>
        <dbReference type="ARBA" id="ARBA00022448"/>
    </source>
</evidence>
<reference evidence="11 12" key="1">
    <citation type="journal article" date="2015" name="Genome Announc.">
        <title>Expanding the biotechnology potential of lactobacilli through comparative genomics of 213 strains and associated genera.</title>
        <authorList>
            <person name="Sun Z."/>
            <person name="Harris H.M."/>
            <person name="McCann A."/>
            <person name="Guo C."/>
            <person name="Argimon S."/>
            <person name="Zhang W."/>
            <person name="Yang X."/>
            <person name="Jeffery I.B."/>
            <person name="Cooney J.C."/>
            <person name="Kagawa T.F."/>
            <person name="Liu W."/>
            <person name="Song Y."/>
            <person name="Salvetti E."/>
            <person name="Wrobel A."/>
            <person name="Rasinkangas P."/>
            <person name="Parkhill J."/>
            <person name="Rea M.C."/>
            <person name="O'Sullivan O."/>
            <person name="Ritari J."/>
            <person name="Douillard F.P."/>
            <person name="Paul Ross R."/>
            <person name="Yang R."/>
            <person name="Briner A.E."/>
            <person name="Felis G.E."/>
            <person name="de Vos W.M."/>
            <person name="Barrangou R."/>
            <person name="Klaenhammer T.R."/>
            <person name="Caufield P.W."/>
            <person name="Cui Y."/>
            <person name="Zhang H."/>
            <person name="O'Toole P.W."/>
        </authorList>
    </citation>
    <scope>NUCLEOTIDE SEQUENCE [LARGE SCALE GENOMIC DNA]</scope>
    <source>
        <strain evidence="11 12">DSM 20509</strain>
    </source>
</reference>
<dbReference type="SUPFAM" id="SSF53850">
    <property type="entry name" value="Periplasmic binding protein-like II"/>
    <property type="match status" value="1"/>
</dbReference>
<feature type="transmembrane region" description="Helical" evidence="9">
    <location>
        <begin position="76"/>
        <end position="93"/>
    </location>
</feature>
<keyword evidence="5 9" id="KW-1133">Transmembrane helix</keyword>
<dbReference type="PANTHER" id="PTHR47737:SF1">
    <property type="entry name" value="GLYCINE BETAINE_PROLINE BETAINE TRANSPORT SYSTEM PERMEASE PROTEIN PROW"/>
    <property type="match status" value="1"/>
</dbReference>
<feature type="transmembrane region" description="Helical" evidence="9">
    <location>
        <begin position="99"/>
        <end position="122"/>
    </location>
</feature>
<evidence type="ECO:0000256" key="8">
    <source>
        <dbReference type="ARBA" id="ARBA00035652"/>
    </source>
</evidence>
<dbReference type="Gene3D" id="3.40.190.100">
    <property type="entry name" value="Glycine betaine-binding periplasmic protein, domain 2"/>
    <property type="match status" value="1"/>
</dbReference>
<evidence type="ECO:0000256" key="4">
    <source>
        <dbReference type="ARBA" id="ARBA00022692"/>
    </source>
</evidence>
<evidence type="ECO:0000259" key="10">
    <source>
        <dbReference type="PROSITE" id="PS50928"/>
    </source>
</evidence>
<dbReference type="PANTHER" id="PTHR47737">
    <property type="entry name" value="GLYCINE BETAINE/PROLINE BETAINE TRANSPORT SYSTEM PERMEASE PROTEIN PROW"/>
    <property type="match status" value="1"/>
</dbReference>
<comment type="similarity">
    <text evidence="8">In the N-terminal section; belongs to the binding-protein-dependent transport system permease family.</text>
</comment>
<evidence type="ECO:0000256" key="7">
    <source>
        <dbReference type="ARBA" id="ARBA00035642"/>
    </source>
</evidence>
<evidence type="ECO:0000256" key="9">
    <source>
        <dbReference type="RuleBase" id="RU363032"/>
    </source>
</evidence>
<evidence type="ECO:0000256" key="5">
    <source>
        <dbReference type="ARBA" id="ARBA00022989"/>
    </source>
</evidence>
<protein>
    <submittedName>
        <fullName evidence="11">Glycine betaine L-proline ABC transporter glycine betaine L-proline-binding permease protein</fullName>
    </submittedName>
</protein>
<organism evidence="11 12">
    <name type="scientific">Ligilactobacillus agilis DSM 20509</name>
    <dbReference type="NCBI Taxonomy" id="1423718"/>
    <lineage>
        <taxon>Bacteria</taxon>
        <taxon>Bacillati</taxon>
        <taxon>Bacillota</taxon>
        <taxon>Bacilli</taxon>
        <taxon>Lactobacillales</taxon>
        <taxon>Lactobacillaceae</taxon>
        <taxon>Ligilactobacillus</taxon>
    </lineage>
</organism>
<dbReference type="Gene3D" id="3.40.190.10">
    <property type="entry name" value="Periplasmic binding protein-like II"/>
    <property type="match status" value="1"/>
</dbReference>
<dbReference type="GO" id="GO:0015226">
    <property type="term" value="F:carnitine transmembrane transporter activity"/>
    <property type="evidence" value="ECO:0007669"/>
    <property type="project" value="TreeGrafter"/>
</dbReference>
<name>A0A0R2AIF6_9LACO</name>
<keyword evidence="2 9" id="KW-0813">Transport</keyword>
<dbReference type="Proteomes" id="UP000051008">
    <property type="component" value="Unassembled WGS sequence"/>
</dbReference>
<dbReference type="Pfam" id="PF04069">
    <property type="entry name" value="OpuAC"/>
    <property type="match status" value="1"/>
</dbReference>
<evidence type="ECO:0000313" key="11">
    <source>
        <dbReference type="EMBL" id="KRM64267.1"/>
    </source>
</evidence>
<feature type="transmembrane region" description="Helical" evidence="9">
    <location>
        <begin position="143"/>
        <end position="170"/>
    </location>
</feature>
<evidence type="ECO:0000256" key="6">
    <source>
        <dbReference type="ARBA" id="ARBA00023136"/>
    </source>
</evidence>